<dbReference type="SUPFAM" id="SSF52047">
    <property type="entry name" value="RNI-like"/>
    <property type="match status" value="1"/>
</dbReference>
<evidence type="ECO:0000313" key="3">
    <source>
        <dbReference type="EMBL" id="KAL1411452.1"/>
    </source>
</evidence>
<feature type="domain" description="DNA repair protein rhp7 treble clef" evidence="2">
    <location>
        <begin position="129"/>
        <end position="168"/>
    </location>
</feature>
<dbReference type="Gene3D" id="3.80.10.10">
    <property type="entry name" value="Ribonuclease Inhibitor"/>
    <property type="match status" value="2"/>
</dbReference>
<keyword evidence="3" id="KW-0238">DNA-binding</keyword>
<feature type="compositionally biased region" description="Acidic residues" evidence="1">
    <location>
        <begin position="56"/>
        <end position="65"/>
    </location>
</feature>
<feature type="region of interest" description="Disordered" evidence="1">
    <location>
        <begin position="22"/>
        <end position="95"/>
    </location>
</feature>
<dbReference type="Proteomes" id="UP001565368">
    <property type="component" value="Unassembled WGS sequence"/>
</dbReference>
<dbReference type="GO" id="GO:0003677">
    <property type="term" value="F:DNA binding"/>
    <property type="evidence" value="ECO:0007669"/>
    <property type="project" value="UniProtKB-KW"/>
</dbReference>
<dbReference type="Pfam" id="PF23550">
    <property type="entry name" value="zf_Tbcl_Rhp7"/>
    <property type="match status" value="1"/>
</dbReference>
<reference evidence="3 4" key="1">
    <citation type="submission" date="2023-08" db="EMBL/GenBank/DDBJ databases">
        <title>Annotated Genome Sequence of Vanrija albida AlHP1.</title>
        <authorList>
            <person name="Herzog R."/>
        </authorList>
    </citation>
    <scope>NUCLEOTIDE SEQUENCE [LARGE SCALE GENOMIC DNA]</scope>
    <source>
        <strain evidence="3 4">AlHP1</strain>
    </source>
</reference>
<dbReference type="GeneID" id="95983451"/>
<dbReference type="EMBL" id="JBBXJM010000002">
    <property type="protein sequence ID" value="KAL1411452.1"/>
    <property type="molecule type" value="Genomic_DNA"/>
</dbReference>
<accession>A0ABR3QAA0</accession>
<proteinExistence type="predicted"/>
<name>A0ABR3QAA0_9TREE</name>
<dbReference type="RefSeq" id="XP_069211396.1">
    <property type="nucleotide sequence ID" value="XM_069351010.1"/>
</dbReference>
<evidence type="ECO:0000313" key="4">
    <source>
        <dbReference type="Proteomes" id="UP001565368"/>
    </source>
</evidence>
<dbReference type="SMART" id="SM00367">
    <property type="entry name" value="LRR_CC"/>
    <property type="match status" value="7"/>
</dbReference>
<dbReference type="PANTHER" id="PTHR13318:SF190">
    <property type="entry name" value="PARTNER OF PAIRED, ISOFORM B"/>
    <property type="match status" value="1"/>
</dbReference>
<protein>
    <submittedName>
        <fullName evidence="3">UV-damaged DNA-binding protein rad7</fullName>
    </submittedName>
</protein>
<dbReference type="InterPro" id="IPR032675">
    <property type="entry name" value="LRR_dom_sf"/>
</dbReference>
<feature type="compositionally biased region" description="Polar residues" evidence="1">
    <location>
        <begin position="33"/>
        <end position="45"/>
    </location>
</feature>
<keyword evidence="4" id="KW-1185">Reference proteome</keyword>
<dbReference type="InterPro" id="IPR006553">
    <property type="entry name" value="Leu-rich_rpt_Cys-con_subtyp"/>
</dbReference>
<organism evidence="3 4">
    <name type="scientific">Vanrija albida</name>
    <dbReference type="NCBI Taxonomy" id="181172"/>
    <lineage>
        <taxon>Eukaryota</taxon>
        <taxon>Fungi</taxon>
        <taxon>Dikarya</taxon>
        <taxon>Basidiomycota</taxon>
        <taxon>Agaricomycotina</taxon>
        <taxon>Tremellomycetes</taxon>
        <taxon>Trichosporonales</taxon>
        <taxon>Trichosporonaceae</taxon>
        <taxon>Vanrija</taxon>
    </lineage>
</organism>
<sequence>MSGRRSRAGAAVRGPTSALTSFLAGLGVEPQLGGNQPSPQDTTPPTAEGGPSRIEEEPEDVDSEDLDARPPKRRRALSIDSDDLDAETPSAGVSTAVSSAINTPASGSRATSVAAGAAAGVKPSALKAIGSFMNCGECGKKFTVTQYTKEHPRRPQLWLCVQCCPKLGVDPFAKAKKAPAKAAPKKAARDKIVHYEVSKGPAPLADLCIQMIGKCIEEVEALGDIGSVNMGKVCKIICKSRRLTPETATLLYSVDRTELTMYDCTCECMSPRNPLTPVLVHESYLAMANLCPNVVTLNLQYCGQMQTETLTAWGKSLRHLRHLELYGPFLVRKEGWISFFKAVGSRLESLSITQSPRIDLETIEVLVKSCPNLRTLHLSEIGKLDSEFLVPLAKLKHLHSLELSRPSATALSDDAVDTLLQAVGANLTSLNLDDNPELSDELLVSIANHCPKLTKLSLRDIDLSDAAVKAFFDARVKHRRPGFTDLDLEKGHDLAGQSLRALIKQSDTTIERLSLLGWRNVDADAVSLLAGCKKLGVVDLSWCRHVTDFTIKDIIDGCPAIKEIRVWGCNHLTDNVPRKRGLKIVGIETHAL</sequence>
<dbReference type="InterPro" id="IPR056451">
    <property type="entry name" value="Znf_Tbcl_Rhp7"/>
</dbReference>
<evidence type="ECO:0000256" key="1">
    <source>
        <dbReference type="SAM" id="MobiDB-lite"/>
    </source>
</evidence>
<dbReference type="PANTHER" id="PTHR13318">
    <property type="entry name" value="PARTNER OF PAIRED, ISOFORM B-RELATED"/>
    <property type="match status" value="1"/>
</dbReference>
<comment type="caution">
    <text evidence="3">The sequence shown here is derived from an EMBL/GenBank/DDBJ whole genome shotgun (WGS) entry which is preliminary data.</text>
</comment>
<gene>
    <name evidence="3" type="primary">RAD7</name>
    <name evidence="3" type="ORF">Q8F55_002408</name>
</gene>
<evidence type="ECO:0000259" key="2">
    <source>
        <dbReference type="Pfam" id="PF23550"/>
    </source>
</evidence>